<keyword evidence="2" id="KW-1185">Reference proteome</keyword>
<gene>
    <name evidence="1" type="ORF">GCM10007175_04340</name>
</gene>
<proteinExistence type="predicted"/>
<protein>
    <recommendedName>
        <fullName evidence="3">Helix-turn-helix domain-containing protein</fullName>
    </recommendedName>
</protein>
<dbReference type="InterPro" id="IPR036388">
    <property type="entry name" value="WH-like_DNA-bd_sf"/>
</dbReference>
<dbReference type="Proteomes" id="UP000658754">
    <property type="component" value="Unassembled WGS sequence"/>
</dbReference>
<evidence type="ECO:0008006" key="3">
    <source>
        <dbReference type="Google" id="ProtNLM"/>
    </source>
</evidence>
<sequence>MYMNRRETAAFMGVSEKFLATHLLDGPKRLKVGTKVLYRLSDVEDWMKHQEVSR</sequence>
<dbReference type="EMBL" id="BMKV01000001">
    <property type="protein sequence ID" value="GGI70682.1"/>
    <property type="molecule type" value="Genomic_DNA"/>
</dbReference>
<name>A0ABQ2CCK1_9MICC</name>
<evidence type="ECO:0000313" key="2">
    <source>
        <dbReference type="Proteomes" id="UP000658754"/>
    </source>
</evidence>
<organism evidence="1 2">
    <name type="scientific">Pseudarthrobacter scleromae</name>
    <dbReference type="NCBI Taxonomy" id="158897"/>
    <lineage>
        <taxon>Bacteria</taxon>
        <taxon>Bacillati</taxon>
        <taxon>Actinomycetota</taxon>
        <taxon>Actinomycetes</taxon>
        <taxon>Micrococcales</taxon>
        <taxon>Micrococcaceae</taxon>
        <taxon>Pseudarthrobacter</taxon>
    </lineage>
</organism>
<evidence type="ECO:0000313" key="1">
    <source>
        <dbReference type="EMBL" id="GGI70682.1"/>
    </source>
</evidence>
<dbReference type="SUPFAM" id="SSF46955">
    <property type="entry name" value="Putative DNA-binding domain"/>
    <property type="match status" value="1"/>
</dbReference>
<dbReference type="Gene3D" id="1.10.10.10">
    <property type="entry name" value="Winged helix-like DNA-binding domain superfamily/Winged helix DNA-binding domain"/>
    <property type="match status" value="1"/>
</dbReference>
<accession>A0ABQ2CCK1</accession>
<reference evidence="2" key="1">
    <citation type="journal article" date="2019" name="Int. J. Syst. Evol. Microbiol.">
        <title>The Global Catalogue of Microorganisms (GCM) 10K type strain sequencing project: providing services to taxonomists for standard genome sequencing and annotation.</title>
        <authorList>
            <consortium name="The Broad Institute Genomics Platform"/>
            <consortium name="The Broad Institute Genome Sequencing Center for Infectious Disease"/>
            <person name="Wu L."/>
            <person name="Ma J."/>
        </authorList>
    </citation>
    <scope>NUCLEOTIDE SEQUENCE [LARGE SCALE GENOMIC DNA]</scope>
    <source>
        <strain evidence="2">CGMCC 1.3601</strain>
    </source>
</reference>
<comment type="caution">
    <text evidence="1">The sequence shown here is derived from an EMBL/GenBank/DDBJ whole genome shotgun (WGS) entry which is preliminary data.</text>
</comment>
<dbReference type="InterPro" id="IPR009061">
    <property type="entry name" value="DNA-bd_dom_put_sf"/>
</dbReference>